<dbReference type="InterPro" id="IPR036443">
    <property type="entry name" value="Znf_RanBP2_sf"/>
</dbReference>
<dbReference type="InterPro" id="IPR002110">
    <property type="entry name" value="Ankyrin_rpt"/>
</dbReference>
<feature type="domain" description="RanBP2-type" evidence="10">
    <location>
        <begin position="483"/>
        <end position="512"/>
    </location>
</feature>
<dbReference type="SMART" id="SM00547">
    <property type="entry name" value="ZnF_RBZ"/>
    <property type="match status" value="1"/>
</dbReference>
<dbReference type="PROSITE" id="PS50297">
    <property type="entry name" value="ANK_REP_REGION"/>
    <property type="match status" value="2"/>
</dbReference>
<dbReference type="Pfam" id="PF00023">
    <property type="entry name" value="Ank"/>
    <property type="match status" value="1"/>
</dbReference>
<evidence type="ECO:0000256" key="5">
    <source>
        <dbReference type="ARBA" id="ARBA00023043"/>
    </source>
</evidence>
<dbReference type="EMBL" id="HBIR01027370">
    <property type="protein sequence ID" value="CAE0555226.1"/>
    <property type="molecule type" value="Transcribed_RNA"/>
</dbReference>
<feature type="coiled-coil region" evidence="8">
    <location>
        <begin position="254"/>
        <end position="295"/>
    </location>
</feature>
<protein>
    <recommendedName>
        <fullName evidence="10">RanBP2-type domain-containing protein</fullName>
    </recommendedName>
</protein>
<dbReference type="Gene3D" id="2.30.30.380">
    <property type="entry name" value="Zn-finger domain of Sec23/24"/>
    <property type="match status" value="1"/>
</dbReference>
<name>A0A6V2RXJ4_EMIHU</name>
<reference evidence="12" key="1">
    <citation type="submission" date="2021-01" db="EMBL/GenBank/DDBJ databases">
        <authorList>
            <person name="Corre E."/>
            <person name="Pelletier E."/>
            <person name="Niang G."/>
            <person name="Scheremetjew M."/>
            <person name="Finn R."/>
            <person name="Kale V."/>
            <person name="Holt S."/>
            <person name="Cochrane G."/>
            <person name="Meng A."/>
            <person name="Brown T."/>
            <person name="Cohen L."/>
        </authorList>
    </citation>
    <scope>NUCLEOTIDE SEQUENCE</scope>
    <source>
        <strain evidence="12">379</strain>
    </source>
</reference>
<evidence type="ECO:0000256" key="3">
    <source>
        <dbReference type="ARBA" id="ARBA00022771"/>
    </source>
</evidence>
<organism evidence="12">
    <name type="scientific">Emiliania huxleyi</name>
    <name type="common">Coccolithophore</name>
    <name type="synonym">Pontosphaera huxleyi</name>
    <dbReference type="NCBI Taxonomy" id="2903"/>
    <lineage>
        <taxon>Eukaryota</taxon>
        <taxon>Haptista</taxon>
        <taxon>Haptophyta</taxon>
        <taxon>Prymnesiophyceae</taxon>
        <taxon>Isochrysidales</taxon>
        <taxon>Noelaerhabdaceae</taxon>
        <taxon>Emiliania</taxon>
    </lineage>
</organism>
<sequence length="916" mass="97875">MFATDGWAVGTTKLFLKASHQQQLEVARESHLRRVITQTLTKAIADQDLASLDEAVARAVEIRLTGKLVEEAKALLATLREREKAFEALTEAMEMRDVAAVEAALKQAAAVRLEKDAKKGAQKVSDAKALLTQLKAQQVASNALAAALASKDVKKLRDALDAAQKSGLNSGQVTQAQRMLEGLKTKDALEKKLAAAAKGGSLAELTQLLAQAEEIGLSTEAARAAKRRHASLQESAQASSALQSASTARDEEALRAAIERASAAEQNQAAAEREKAAMSAELATAKELLAKLEAEHSTVLATPPRGGAAAARGLPTPSGPVSYVPGPPAGLPCEPLAARVARLQRGATFLKVAEGTFTRKKLDAKAVALSADRKSLTWDGGKKGHGLELSQVVRVSIGLETKPLQKLYHSSAAPDVAPTSWFSLHTAARSYDFGARDGDTAETVILWVLTLQQLVLLSSGTGVRLPATALSYAQQQWQYHNSSAKEWPCVQCTCINKPRNTACEVCGAPKPMVTLVPTVTPLLPAMRALSNTLGIDAFNLSPDARLQWFLLKALEPPPPSPLVWSVGHRQGDGETPLLGLANADGTGFSVDHAYILSLRREAETARQQQAQAGGVLTPRPQFVAPEGPLSRENSRSLGGYELSDAEALEQAALMASLDQVGLRQGAHSYEEAHALDAGDVFRHCMSGSVEEVRRFLQQGGHADTVYKSDYGWAVGPDYLFTRPTENITLLNYVATWTDIVGEASAELARLLLNAGADPRRDDGLEQWFTPLHNAVANGAHDVVRVLLTHDAKLVDVTTGEGQSSLHLLALCDDATDRMVTLELLLGARASLNMQEPFEGGTPLHTLAREGFVAVAARLLEAGGDASIKNDAGRNALEEAKYELDRLERQTDGASSATRRAKILETINTLKMVLSVQ</sequence>
<dbReference type="SUPFAM" id="SSF90209">
    <property type="entry name" value="Ran binding protein zinc finger-like"/>
    <property type="match status" value="1"/>
</dbReference>
<dbReference type="GO" id="GO:0008270">
    <property type="term" value="F:zinc ion binding"/>
    <property type="evidence" value="ECO:0007669"/>
    <property type="project" value="UniProtKB-KW"/>
</dbReference>
<dbReference type="EMBL" id="HBIR01027369">
    <property type="protein sequence ID" value="CAE0555224.1"/>
    <property type="molecule type" value="Transcribed_RNA"/>
</dbReference>
<keyword evidence="1" id="KW-0479">Metal-binding</keyword>
<dbReference type="SMART" id="SM00248">
    <property type="entry name" value="ANK"/>
    <property type="match status" value="4"/>
</dbReference>
<dbReference type="PROSITE" id="PS50199">
    <property type="entry name" value="ZF_RANBP2_2"/>
    <property type="match status" value="1"/>
</dbReference>
<feature type="region of interest" description="Disordered" evidence="9">
    <location>
        <begin position="606"/>
        <end position="634"/>
    </location>
</feature>
<dbReference type="SUPFAM" id="SSF48403">
    <property type="entry name" value="Ankyrin repeat"/>
    <property type="match status" value="1"/>
</dbReference>
<keyword evidence="3 7" id="KW-0863">Zinc-finger</keyword>
<dbReference type="PANTHER" id="PTHR24126">
    <property type="entry name" value="ANKYRIN REPEAT, PH AND SEC7 DOMAIN CONTAINING PROTEIN SECG-RELATED"/>
    <property type="match status" value="1"/>
</dbReference>
<dbReference type="PROSITE" id="PS50088">
    <property type="entry name" value="ANK_REPEAT"/>
    <property type="match status" value="2"/>
</dbReference>
<evidence type="ECO:0000256" key="1">
    <source>
        <dbReference type="ARBA" id="ARBA00022723"/>
    </source>
</evidence>
<dbReference type="Gene3D" id="2.30.29.30">
    <property type="entry name" value="Pleckstrin-homology domain (PH domain)/Phosphotyrosine-binding domain (PTB)"/>
    <property type="match status" value="1"/>
</dbReference>
<keyword evidence="5 6" id="KW-0040">ANK repeat</keyword>
<dbReference type="PROSITE" id="PS01358">
    <property type="entry name" value="ZF_RANBP2_1"/>
    <property type="match status" value="1"/>
</dbReference>
<proteinExistence type="predicted"/>
<feature type="region of interest" description="Disordered" evidence="9">
    <location>
        <begin position="228"/>
        <end position="248"/>
    </location>
</feature>
<evidence type="ECO:0000256" key="4">
    <source>
        <dbReference type="ARBA" id="ARBA00022833"/>
    </source>
</evidence>
<keyword evidence="8" id="KW-0175">Coiled coil</keyword>
<evidence type="ECO:0000256" key="7">
    <source>
        <dbReference type="PROSITE-ProRule" id="PRU00322"/>
    </source>
</evidence>
<keyword evidence="4" id="KW-0862">Zinc</keyword>
<accession>A0A6V2RXJ4</accession>
<dbReference type="PANTHER" id="PTHR24126:SF14">
    <property type="entry name" value="ANK_REP_REGION DOMAIN-CONTAINING PROTEIN"/>
    <property type="match status" value="1"/>
</dbReference>
<feature type="repeat" description="ANK" evidence="6">
    <location>
        <begin position="838"/>
        <end position="870"/>
    </location>
</feature>
<evidence type="ECO:0000256" key="8">
    <source>
        <dbReference type="SAM" id="Coils"/>
    </source>
</evidence>
<evidence type="ECO:0000256" key="2">
    <source>
        <dbReference type="ARBA" id="ARBA00022737"/>
    </source>
</evidence>
<feature type="repeat" description="ANK" evidence="6">
    <location>
        <begin position="766"/>
        <end position="798"/>
    </location>
</feature>
<keyword evidence="2" id="KW-0677">Repeat</keyword>
<evidence type="ECO:0000313" key="11">
    <source>
        <dbReference type="EMBL" id="CAE0555224.1"/>
    </source>
</evidence>
<feature type="coiled-coil region" evidence="8">
    <location>
        <begin position="869"/>
        <end position="896"/>
    </location>
</feature>
<gene>
    <name evidence="11" type="ORF">EHUX00137_LOCUS21110</name>
    <name evidence="12" type="ORF">EHUX00137_LOCUS21111</name>
</gene>
<dbReference type="InterPro" id="IPR036770">
    <property type="entry name" value="Ankyrin_rpt-contain_sf"/>
</dbReference>
<dbReference type="InterPro" id="IPR001876">
    <property type="entry name" value="Znf_RanBP2"/>
</dbReference>
<evidence type="ECO:0000259" key="10">
    <source>
        <dbReference type="PROSITE" id="PS50199"/>
    </source>
</evidence>
<evidence type="ECO:0000256" key="6">
    <source>
        <dbReference type="PROSITE-ProRule" id="PRU00023"/>
    </source>
</evidence>
<feature type="compositionally biased region" description="Low complexity" evidence="9">
    <location>
        <begin position="232"/>
        <end position="247"/>
    </location>
</feature>
<dbReference type="Gene3D" id="1.25.40.20">
    <property type="entry name" value="Ankyrin repeat-containing domain"/>
    <property type="match status" value="1"/>
</dbReference>
<dbReference type="AlphaFoldDB" id="A0A6V2RXJ4"/>
<evidence type="ECO:0000256" key="9">
    <source>
        <dbReference type="SAM" id="MobiDB-lite"/>
    </source>
</evidence>
<dbReference type="InterPro" id="IPR011993">
    <property type="entry name" value="PH-like_dom_sf"/>
</dbReference>
<evidence type="ECO:0000313" key="12">
    <source>
        <dbReference type="EMBL" id="CAE0555226.1"/>
    </source>
</evidence>